<proteinExistence type="predicted"/>
<name>A0ACB8FQM4_9SAUR</name>
<keyword evidence="2" id="KW-1185">Reference proteome</keyword>
<sequence length="160" mass="17986">MIQFKLSSEDPQISFLVMHMLKKTCIKQDDCKKQINEGELGLSLEMLFCTMSADQITSKNSLVFQRQLKKAVDSLEYVSLSQWDFVPFLSSSAKKQNKNSSNLNTEEQTRKGACSCSNNKFLLPGFSGLDNRKMTVKYIQRAPIGSNGQCSNDNAKGLRI</sequence>
<comment type="caution">
    <text evidence="1">The sequence shown here is derived from an EMBL/GenBank/DDBJ whole genome shotgun (WGS) entry which is preliminary data.</text>
</comment>
<organism evidence="1 2">
    <name type="scientific">Sphaerodactylus townsendi</name>
    <dbReference type="NCBI Taxonomy" id="933632"/>
    <lineage>
        <taxon>Eukaryota</taxon>
        <taxon>Metazoa</taxon>
        <taxon>Chordata</taxon>
        <taxon>Craniata</taxon>
        <taxon>Vertebrata</taxon>
        <taxon>Euteleostomi</taxon>
        <taxon>Lepidosauria</taxon>
        <taxon>Squamata</taxon>
        <taxon>Bifurcata</taxon>
        <taxon>Gekkota</taxon>
        <taxon>Sphaerodactylidae</taxon>
        <taxon>Sphaerodactylus</taxon>
    </lineage>
</organism>
<gene>
    <name evidence="1" type="ORF">K3G42_026339</name>
</gene>
<reference evidence="1" key="1">
    <citation type="submission" date="2021-08" db="EMBL/GenBank/DDBJ databases">
        <title>The first chromosome-level gecko genome reveals the dynamic sex chromosomes of Neotropical dwarf geckos (Sphaerodactylidae: Sphaerodactylus).</title>
        <authorList>
            <person name="Pinto B.J."/>
            <person name="Keating S.E."/>
            <person name="Gamble T."/>
        </authorList>
    </citation>
    <scope>NUCLEOTIDE SEQUENCE</scope>
    <source>
        <strain evidence="1">TG3544</strain>
    </source>
</reference>
<dbReference type="Proteomes" id="UP000827872">
    <property type="component" value="Linkage Group LG06"/>
</dbReference>
<protein>
    <submittedName>
        <fullName evidence="1">Uncharacterized protein</fullName>
    </submittedName>
</protein>
<evidence type="ECO:0000313" key="2">
    <source>
        <dbReference type="Proteomes" id="UP000827872"/>
    </source>
</evidence>
<dbReference type="EMBL" id="CM037619">
    <property type="protein sequence ID" value="KAH8007880.1"/>
    <property type="molecule type" value="Genomic_DNA"/>
</dbReference>
<accession>A0ACB8FQM4</accession>
<evidence type="ECO:0000313" key="1">
    <source>
        <dbReference type="EMBL" id="KAH8007880.1"/>
    </source>
</evidence>